<dbReference type="RefSeq" id="WP_004181071.1">
    <property type="nucleotide sequence ID" value="NZ_CP021106.3"/>
</dbReference>
<name>A0A1W6SM78_9PROT</name>
<dbReference type="PROSITE" id="PS00018">
    <property type="entry name" value="EF_HAND_1"/>
    <property type="match status" value="1"/>
</dbReference>
<evidence type="ECO:0000313" key="3">
    <source>
        <dbReference type="EMBL" id="ARO86904.1"/>
    </source>
</evidence>
<dbReference type="EMBL" id="CP021106">
    <property type="protein sequence ID" value="ARO86904.1"/>
    <property type="molecule type" value="Genomic_DNA"/>
</dbReference>
<feature type="chain" id="PRO_5010866688" description="Ice-binding protein C-terminal domain-containing protein" evidence="1">
    <location>
        <begin position="25"/>
        <end position="291"/>
    </location>
</feature>
<dbReference type="OrthoDB" id="8566323at2"/>
<dbReference type="KEGG" id="nlc:EBAPG3_003485"/>
<accession>A0A1W6SM78</accession>
<evidence type="ECO:0000313" key="4">
    <source>
        <dbReference type="Proteomes" id="UP000012179"/>
    </source>
</evidence>
<dbReference type="InterPro" id="IPR018247">
    <property type="entry name" value="EF_Hand_1_Ca_BS"/>
</dbReference>
<proteinExistence type="predicted"/>
<feature type="signal peptide" evidence="1">
    <location>
        <begin position="1"/>
        <end position="24"/>
    </location>
</feature>
<dbReference type="InterPro" id="IPR013424">
    <property type="entry name" value="Ice-binding_C"/>
</dbReference>
<organism evidence="3 4">
    <name type="scientific">Nitrosospira lacus</name>
    <dbReference type="NCBI Taxonomy" id="1288494"/>
    <lineage>
        <taxon>Bacteria</taxon>
        <taxon>Pseudomonadati</taxon>
        <taxon>Pseudomonadota</taxon>
        <taxon>Betaproteobacteria</taxon>
        <taxon>Nitrosomonadales</taxon>
        <taxon>Nitrosomonadaceae</taxon>
        <taxon>Nitrosospira</taxon>
    </lineage>
</organism>
<evidence type="ECO:0000259" key="2">
    <source>
        <dbReference type="Pfam" id="PF07589"/>
    </source>
</evidence>
<reference evidence="3 4" key="1">
    <citation type="journal article" date="2015" name="Int. J. Syst. Evol. Microbiol.">
        <title>Nitrosospira lacus sp. nov., a psychrotolerant, ammonia-oxidizing bacterium from sandy lake sediment.</title>
        <authorList>
            <person name="Urakawa H."/>
            <person name="Garcia J.C."/>
            <person name="Nielsen J.L."/>
            <person name="Le V.Q."/>
            <person name="Kozlowski J.A."/>
            <person name="Stein L.Y."/>
            <person name="Lim C.K."/>
            <person name="Pommerening-Roser A."/>
            <person name="Martens-Habbena W."/>
            <person name="Stahl D.A."/>
            <person name="Klotz M.G."/>
        </authorList>
    </citation>
    <scope>NUCLEOTIDE SEQUENCE [LARGE SCALE GENOMIC DNA]</scope>
    <source>
        <strain evidence="3 4">APG3</strain>
    </source>
</reference>
<protein>
    <recommendedName>
        <fullName evidence="2">Ice-binding protein C-terminal domain-containing protein</fullName>
    </recommendedName>
</protein>
<gene>
    <name evidence="3" type="ORF">EBAPG3_003485</name>
</gene>
<feature type="domain" description="Ice-binding protein C-terminal" evidence="2">
    <location>
        <begin position="264"/>
        <end position="288"/>
    </location>
</feature>
<dbReference type="Pfam" id="PF07589">
    <property type="entry name" value="PEP-CTERM"/>
    <property type="match status" value="1"/>
</dbReference>
<sequence>MKMNFKLKALAVAAIMAASAPAFAAIDGGPTGNGELLLNVRYYGGDSATSGGDDISALFDLGLKMNDALAANSSLTGLTGTWNLNSGAYGASWNQLLSFVGAANTGKIEFNVIALDDTDRNLAGGSRYLTTGSVDAWPSQGNTNVKGFNGMDQYLTANNSRGTHATDANGASVATPTDAPNTFFGAIGGLTQGDNWLAKTTVDTTQVLGTEQNFWFLTTSSTSNLAQATKTPFGVDLNHDGVIGAGEFTKVTLNEAGVLNITSPVPEADTWAMLLAGLGMLGAMVRRRTGV</sequence>
<keyword evidence="4" id="KW-1185">Reference proteome</keyword>
<evidence type="ECO:0000256" key="1">
    <source>
        <dbReference type="SAM" id="SignalP"/>
    </source>
</evidence>
<keyword evidence="1" id="KW-0732">Signal</keyword>
<dbReference type="AlphaFoldDB" id="A0A1W6SM78"/>
<dbReference type="Proteomes" id="UP000012179">
    <property type="component" value="Chromosome"/>
</dbReference>
<dbReference type="eggNOG" id="ENOG5033EFW">
    <property type="taxonomic scope" value="Bacteria"/>
</dbReference>